<protein>
    <recommendedName>
        <fullName evidence="5">HTH araC/xylS-type domain-containing protein</fullName>
    </recommendedName>
</protein>
<feature type="domain" description="HTH araC/xylS-type" evidence="5">
    <location>
        <begin position="248"/>
        <end position="346"/>
    </location>
</feature>
<dbReference type="PROSITE" id="PS01124">
    <property type="entry name" value="HTH_ARAC_FAMILY_2"/>
    <property type="match status" value="1"/>
</dbReference>
<keyword evidence="3" id="KW-0804">Transcription</keyword>
<dbReference type="InterPro" id="IPR018060">
    <property type="entry name" value="HTH_AraC"/>
</dbReference>
<feature type="region of interest" description="Disordered" evidence="4">
    <location>
        <begin position="339"/>
        <end position="363"/>
    </location>
</feature>
<dbReference type="GO" id="GO:0003700">
    <property type="term" value="F:DNA-binding transcription factor activity"/>
    <property type="evidence" value="ECO:0007669"/>
    <property type="project" value="InterPro"/>
</dbReference>
<comment type="caution">
    <text evidence="6">The sequence shown here is derived from an EMBL/GenBank/DDBJ whole genome shotgun (WGS) entry which is preliminary data.</text>
</comment>
<evidence type="ECO:0000313" key="7">
    <source>
        <dbReference type="Proteomes" id="UP000051913"/>
    </source>
</evidence>
<sequence length="363" mass="39668">MPTAGIQDQIVDVLSEVLRVVRLSGTIHFRAEFTHPWAILSSPPALLAARLQSSEGSVTPFHVVTEGNCLVTSGALPPIHIESGDVIVFPRGDQHVMTSDPELAPVPIQDIYSKPSAEQITVVNHGGGGPPSRFICGFLHADQRFDPLLKSLPAILCVRSREDALTLETLDSTGRRVQTITHPQEKEWWQASVRYLMSETATPGPGNRAVLARLAESLFLELLRWQLQFATQGHGGGWLAGLYDPQVGPALTRLHAQPERPWTVEVLAREVGVSRAALAKRFVELVGESPIQYLAGWRMHLAQHLLQDSTLGVAEIAGRVGYDSDAAFNRAFRRVVGSPPATWRQAREEQPLAADGLPGQARQ</sequence>
<dbReference type="STRING" id="1518501.CQ10_13950"/>
<dbReference type="Pfam" id="PF12833">
    <property type="entry name" value="HTH_18"/>
    <property type="match status" value="1"/>
</dbReference>
<dbReference type="SUPFAM" id="SSF46689">
    <property type="entry name" value="Homeodomain-like"/>
    <property type="match status" value="2"/>
</dbReference>
<keyword evidence="2" id="KW-0238">DNA-binding</keyword>
<dbReference type="InterPro" id="IPR032783">
    <property type="entry name" value="AraC_lig"/>
</dbReference>
<dbReference type="InterPro" id="IPR009057">
    <property type="entry name" value="Homeodomain-like_sf"/>
</dbReference>
<reference evidence="6 7" key="1">
    <citation type="submission" date="2014-03" db="EMBL/GenBank/DDBJ databases">
        <title>Bradyrhizobium valentinum sp. nov., isolated from effective nodules of Lupinus mariae-josephae, a lupine endemic of basic-lime soils in Eastern Spain.</title>
        <authorList>
            <person name="Duran D."/>
            <person name="Rey L."/>
            <person name="Navarro A."/>
            <person name="Busquets A."/>
            <person name="Imperial J."/>
            <person name="Ruiz-Argueso T."/>
        </authorList>
    </citation>
    <scope>NUCLEOTIDE SEQUENCE [LARGE SCALE GENOMIC DNA]</scope>
    <source>
        <strain evidence="6 7">LmjM3</strain>
    </source>
</reference>
<proteinExistence type="predicted"/>
<organism evidence="6 7">
    <name type="scientific">Bradyrhizobium valentinum</name>
    <dbReference type="NCBI Taxonomy" id="1518501"/>
    <lineage>
        <taxon>Bacteria</taxon>
        <taxon>Pseudomonadati</taxon>
        <taxon>Pseudomonadota</taxon>
        <taxon>Alphaproteobacteria</taxon>
        <taxon>Hyphomicrobiales</taxon>
        <taxon>Nitrobacteraceae</taxon>
        <taxon>Bradyrhizobium</taxon>
    </lineage>
</organism>
<accession>A0A0R3KCV4</accession>
<keyword evidence="1" id="KW-0805">Transcription regulation</keyword>
<dbReference type="PANTHER" id="PTHR46796:SF7">
    <property type="entry name" value="ARAC FAMILY TRANSCRIPTIONAL REGULATOR"/>
    <property type="match status" value="1"/>
</dbReference>
<dbReference type="EMBL" id="LLXX01000221">
    <property type="protein sequence ID" value="KRQ93368.1"/>
    <property type="molecule type" value="Genomic_DNA"/>
</dbReference>
<evidence type="ECO:0000256" key="2">
    <source>
        <dbReference type="ARBA" id="ARBA00023125"/>
    </source>
</evidence>
<evidence type="ECO:0000256" key="1">
    <source>
        <dbReference type="ARBA" id="ARBA00023015"/>
    </source>
</evidence>
<dbReference type="Gene3D" id="1.10.10.60">
    <property type="entry name" value="Homeodomain-like"/>
    <property type="match status" value="2"/>
</dbReference>
<dbReference type="PANTHER" id="PTHR46796">
    <property type="entry name" value="HTH-TYPE TRANSCRIPTIONAL ACTIVATOR RHAS-RELATED"/>
    <property type="match status" value="1"/>
</dbReference>
<gene>
    <name evidence="6" type="ORF">CP49_19475</name>
</gene>
<dbReference type="InterPro" id="IPR050204">
    <property type="entry name" value="AraC_XylS_family_regulators"/>
</dbReference>
<evidence type="ECO:0000313" key="6">
    <source>
        <dbReference type="EMBL" id="KRQ93368.1"/>
    </source>
</evidence>
<evidence type="ECO:0000256" key="3">
    <source>
        <dbReference type="ARBA" id="ARBA00023163"/>
    </source>
</evidence>
<name>A0A0R3KCV4_9BRAD</name>
<dbReference type="GO" id="GO:0043565">
    <property type="term" value="F:sequence-specific DNA binding"/>
    <property type="evidence" value="ECO:0007669"/>
    <property type="project" value="InterPro"/>
</dbReference>
<keyword evidence="7" id="KW-1185">Reference proteome</keyword>
<evidence type="ECO:0000259" key="5">
    <source>
        <dbReference type="PROSITE" id="PS01124"/>
    </source>
</evidence>
<evidence type="ECO:0000256" key="4">
    <source>
        <dbReference type="SAM" id="MobiDB-lite"/>
    </source>
</evidence>
<dbReference type="AlphaFoldDB" id="A0A0R3KCV4"/>
<dbReference type="Proteomes" id="UP000051913">
    <property type="component" value="Unassembled WGS sequence"/>
</dbReference>
<dbReference type="OrthoDB" id="9802263at2"/>
<dbReference type="SMART" id="SM00342">
    <property type="entry name" value="HTH_ARAC"/>
    <property type="match status" value="1"/>
</dbReference>
<dbReference type="Pfam" id="PF12852">
    <property type="entry name" value="Cupin_6"/>
    <property type="match status" value="2"/>
</dbReference>